<dbReference type="STRING" id="478801.Ksed_14970"/>
<dbReference type="Proteomes" id="UP000006666">
    <property type="component" value="Chromosome"/>
</dbReference>
<organism evidence="4 5">
    <name type="scientific">Kytococcus sedentarius (strain ATCC 14392 / DSM 20547 / JCM 11482 / CCUG 33030 / NBRC 15357 / NCTC 11040 / CCM 314 / 541)</name>
    <name type="common">Micrococcus sedentarius</name>
    <dbReference type="NCBI Taxonomy" id="478801"/>
    <lineage>
        <taxon>Bacteria</taxon>
        <taxon>Bacillati</taxon>
        <taxon>Actinomycetota</taxon>
        <taxon>Actinomycetes</taxon>
        <taxon>Micrococcales</taxon>
        <taxon>Kytococcaceae</taxon>
        <taxon>Kytococcus</taxon>
    </lineage>
</organism>
<sequence>MTSNPGETPHLPDAATSRIEVAPGAPTGQHTRTPGVMTDVDAEMIAALRPGTALLLIPSGPSAGARYLLDEEQSAVGRAPDADIVLDDVTVSRHHARFEATPEGSFRVVDTRSTNGTYVNDEPVESADLAQGDVVQIGKFRLTFHPATALDA</sequence>
<reference evidence="4 5" key="1">
    <citation type="journal article" date="2009" name="Stand. Genomic Sci.">
        <title>Complete genome sequence of Kytococcus sedentarius type strain (541).</title>
        <authorList>
            <person name="Sims D."/>
            <person name="Brettin T."/>
            <person name="Detter J.C."/>
            <person name="Han C."/>
            <person name="Lapidus A."/>
            <person name="Copeland A."/>
            <person name="Glavina Del Rio T."/>
            <person name="Nolan M."/>
            <person name="Chen F."/>
            <person name="Lucas S."/>
            <person name="Tice H."/>
            <person name="Cheng J.F."/>
            <person name="Bruce D."/>
            <person name="Goodwin L."/>
            <person name="Pitluck S."/>
            <person name="Ovchinnikova G."/>
            <person name="Pati A."/>
            <person name="Ivanova N."/>
            <person name="Mavrommatis K."/>
            <person name="Chen A."/>
            <person name="Palaniappan K."/>
            <person name="D'haeseleer P."/>
            <person name="Chain P."/>
            <person name="Bristow J."/>
            <person name="Eisen J.A."/>
            <person name="Markowitz V."/>
            <person name="Hugenholtz P."/>
            <person name="Schneider S."/>
            <person name="Goker M."/>
            <person name="Pukall R."/>
            <person name="Kyrpides N.C."/>
            <person name="Klenk H.P."/>
        </authorList>
    </citation>
    <scope>NUCLEOTIDE SEQUENCE [LARGE SCALE GENOMIC DNA]</scope>
    <source>
        <strain evidence="5">ATCC 14392 / DSM 20547 / JCM 11482 / CCUG 33030 / NBRC 15357 / NCTC 11040 / CCM 314 / 541</strain>
    </source>
</reference>
<evidence type="ECO:0000259" key="3">
    <source>
        <dbReference type="PROSITE" id="PS50006"/>
    </source>
</evidence>
<dbReference type="eggNOG" id="COG1716">
    <property type="taxonomic scope" value="Bacteria"/>
</dbReference>
<dbReference type="RefSeq" id="WP_015779465.1">
    <property type="nucleotide sequence ID" value="NC_013169.1"/>
</dbReference>
<evidence type="ECO:0000256" key="2">
    <source>
        <dbReference type="SAM" id="MobiDB-lite"/>
    </source>
</evidence>
<dbReference type="KEGG" id="kse:Ksed_14970"/>
<dbReference type="EMBL" id="CP001686">
    <property type="protein sequence ID" value="ACV06520.1"/>
    <property type="molecule type" value="Genomic_DNA"/>
</dbReference>
<dbReference type="InterPro" id="IPR000253">
    <property type="entry name" value="FHA_dom"/>
</dbReference>
<feature type="region of interest" description="Disordered" evidence="2">
    <location>
        <begin position="1"/>
        <end position="35"/>
    </location>
</feature>
<evidence type="ECO:0000313" key="4">
    <source>
        <dbReference type="EMBL" id="ACV06520.1"/>
    </source>
</evidence>
<dbReference type="Pfam" id="PF00498">
    <property type="entry name" value="FHA"/>
    <property type="match status" value="1"/>
</dbReference>
<dbReference type="InterPro" id="IPR008984">
    <property type="entry name" value="SMAD_FHA_dom_sf"/>
</dbReference>
<dbReference type="PROSITE" id="PS50006">
    <property type="entry name" value="FHA_DOMAIN"/>
    <property type="match status" value="1"/>
</dbReference>
<evidence type="ECO:0000313" key="5">
    <source>
        <dbReference type="Proteomes" id="UP000006666"/>
    </source>
</evidence>
<dbReference type="PANTHER" id="PTHR23308">
    <property type="entry name" value="NUCLEAR INHIBITOR OF PROTEIN PHOSPHATASE-1"/>
    <property type="match status" value="1"/>
</dbReference>
<name>C7NI13_KYTSD</name>
<evidence type="ECO:0000256" key="1">
    <source>
        <dbReference type="ARBA" id="ARBA00022553"/>
    </source>
</evidence>
<keyword evidence="5" id="KW-1185">Reference proteome</keyword>
<dbReference type="SUPFAM" id="SSF49879">
    <property type="entry name" value="SMAD/FHA domain"/>
    <property type="match status" value="1"/>
</dbReference>
<dbReference type="InterPro" id="IPR050923">
    <property type="entry name" value="Cell_Proc_Reg/RNA_Proc"/>
</dbReference>
<dbReference type="Gene3D" id="2.60.200.20">
    <property type="match status" value="1"/>
</dbReference>
<dbReference type="HOGENOM" id="CLU_108862_1_0_11"/>
<protein>
    <submittedName>
        <fullName evidence="4">FHA domain-containing protein</fullName>
    </submittedName>
</protein>
<feature type="domain" description="FHA" evidence="3">
    <location>
        <begin position="74"/>
        <end position="124"/>
    </location>
</feature>
<gene>
    <name evidence="4" type="ordered locus">Ksed_14970</name>
</gene>
<dbReference type="AlphaFoldDB" id="C7NI13"/>
<keyword evidence="1" id="KW-0597">Phosphoprotein</keyword>
<proteinExistence type="predicted"/>
<dbReference type="SMART" id="SM00240">
    <property type="entry name" value="FHA"/>
    <property type="match status" value="1"/>
</dbReference>
<accession>C7NI13</accession>